<dbReference type="Proteomes" id="UP001560267">
    <property type="component" value="Unassembled WGS sequence"/>
</dbReference>
<comment type="cofactor">
    <cofactor evidence="6">
        <name>[4Fe-4S] cluster</name>
        <dbReference type="ChEBI" id="CHEBI:49883"/>
    </cofactor>
    <text evidence="6">Binds 2 [4Fe-4S] clusters.</text>
</comment>
<feature type="domain" description="4Fe-4S ferredoxin-type" evidence="8">
    <location>
        <begin position="1"/>
        <end position="29"/>
    </location>
</feature>
<dbReference type="RefSeq" id="WP_298403995.1">
    <property type="nucleotide sequence ID" value="NZ_JBFSHR010000009.1"/>
</dbReference>
<comment type="catalytic activity">
    <reaction evidence="6">
        <text>glycolate + A = glyoxylate + AH2</text>
        <dbReference type="Rhea" id="RHEA:21264"/>
        <dbReference type="ChEBI" id="CHEBI:13193"/>
        <dbReference type="ChEBI" id="CHEBI:17499"/>
        <dbReference type="ChEBI" id="CHEBI:29805"/>
        <dbReference type="ChEBI" id="CHEBI:36655"/>
        <dbReference type="EC" id="1.1.99.14"/>
    </reaction>
</comment>
<evidence type="ECO:0000256" key="6">
    <source>
        <dbReference type="PIRNR" id="PIRNR000139"/>
    </source>
</evidence>
<dbReference type="EC" id="1.1.99.14" evidence="6"/>
<evidence type="ECO:0000313" key="10">
    <source>
        <dbReference type="Proteomes" id="UP001560267"/>
    </source>
</evidence>
<keyword evidence="10" id="KW-1185">Reference proteome</keyword>
<dbReference type="PIRSF" id="PIRSF000139">
    <property type="entry name" value="Glc_ox_4Fe-4S"/>
    <property type="match status" value="1"/>
</dbReference>
<dbReference type="InterPro" id="IPR017896">
    <property type="entry name" value="4Fe4S_Fe-S-bd"/>
</dbReference>
<comment type="caution">
    <text evidence="9">The sequence shown here is derived from an EMBL/GenBank/DDBJ whole genome shotgun (WGS) entry which is preliminary data.</text>
</comment>
<keyword evidence="1 6" id="KW-0004">4Fe-4S</keyword>
<dbReference type="EMBL" id="JBFSHR010000009">
    <property type="protein sequence ID" value="MEX6429008.1"/>
    <property type="molecule type" value="Genomic_DNA"/>
</dbReference>
<keyword evidence="6" id="KW-0813">Transport</keyword>
<dbReference type="PROSITE" id="PS51379">
    <property type="entry name" value="4FE4S_FER_2"/>
    <property type="match status" value="2"/>
</dbReference>
<evidence type="ECO:0000256" key="7">
    <source>
        <dbReference type="SAM" id="SignalP"/>
    </source>
</evidence>
<keyword evidence="3" id="KW-0677">Repeat</keyword>
<dbReference type="PROSITE" id="PS00198">
    <property type="entry name" value="4FE4S_FER_1"/>
    <property type="match status" value="1"/>
</dbReference>
<dbReference type="Pfam" id="PF02754">
    <property type="entry name" value="CCG"/>
    <property type="match status" value="2"/>
</dbReference>
<evidence type="ECO:0000256" key="3">
    <source>
        <dbReference type="ARBA" id="ARBA00022737"/>
    </source>
</evidence>
<evidence type="ECO:0000259" key="8">
    <source>
        <dbReference type="PROSITE" id="PS51379"/>
    </source>
</evidence>
<evidence type="ECO:0000256" key="5">
    <source>
        <dbReference type="ARBA" id="ARBA00023014"/>
    </source>
</evidence>
<dbReference type="SUPFAM" id="SSF54862">
    <property type="entry name" value="4Fe-4S ferredoxins"/>
    <property type="match status" value="1"/>
</dbReference>
<evidence type="ECO:0000256" key="2">
    <source>
        <dbReference type="ARBA" id="ARBA00022723"/>
    </source>
</evidence>
<comment type="catalytic activity">
    <reaction evidence="6">
        <text>(R)-lactate + A = pyruvate + AH2</text>
        <dbReference type="Rhea" id="RHEA:15089"/>
        <dbReference type="ChEBI" id="CHEBI:13193"/>
        <dbReference type="ChEBI" id="CHEBI:15361"/>
        <dbReference type="ChEBI" id="CHEBI:16004"/>
        <dbReference type="ChEBI" id="CHEBI:17499"/>
    </reaction>
</comment>
<evidence type="ECO:0000256" key="1">
    <source>
        <dbReference type="ARBA" id="ARBA00022485"/>
    </source>
</evidence>
<keyword evidence="7" id="KW-0732">Signal</keyword>
<evidence type="ECO:0000256" key="4">
    <source>
        <dbReference type="ARBA" id="ARBA00023004"/>
    </source>
</evidence>
<name>A0ABV3Y0C0_9ACTN</name>
<dbReference type="PANTHER" id="PTHR32479">
    <property type="entry name" value="GLYCOLATE OXIDASE IRON-SULFUR SUBUNIT"/>
    <property type="match status" value="1"/>
</dbReference>
<feature type="signal peptide" evidence="7">
    <location>
        <begin position="1"/>
        <end position="22"/>
    </location>
</feature>
<keyword evidence="2 6" id="KW-0479">Metal-binding</keyword>
<accession>A0ABV3Y0C0</accession>
<feature type="domain" description="4Fe-4S ferredoxin-type" evidence="8">
    <location>
        <begin position="49"/>
        <end position="72"/>
    </location>
</feature>
<proteinExistence type="predicted"/>
<keyword evidence="4 6" id="KW-0408">Iron</keyword>
<dbReference type="InterPro" id="IPR012257">
    <property type="entry name" value="Glc_ox_4Fe-4S"/>
</dbReference>
<comment type="function">
    <text evidence="6">Component of a complex that catalyzes the oxidation of glycolate to glyoxylate.</text>
</comment>
<dbReference type="Pfam" id="PF13183">
    <property type="entry name" value="Fer4_8"/>
    <property type="match status" value="1"/>
</dbReference>
<keyword evidence="5 6" id="KW-0411">Iron-sulfur</keyword>
<dbReference type="InterPro" id="IPR017900">
    <property type="entry name" value="4Fe4S_Fe_S_CS"/>
</dbReference>
<dbReference type="InterPro" id="IPR004017">
    <property type="entry name" value="Cys_rich_dom"/>
</dbReference>
<dbReference type="Gene3D" id="1.10.1060.10">
    <property type="entry name" value="Alpha-helical ferredoxin"/>
    <property type="match status" value="1"/>
</dbReference>
<gene>
    <name evidence="9" type="ORF">AB6A68_04060</name>
</gene>
<sequence>MTALSAACVHCGFCLAACPTYAVTGMENDSPRGRIWLLTDAASRGELSLKVRTHIDRCIGCEACVPACPSGVRYDQLIDIARRVVNDGRSPAVGVARAVVTTAFAGAAKVGSLVAPTQAVARWSTRAPLMRRSLTRFGSLNAVMQQAATIHPQAHLALDTSLVANERGRVVLLTGCISSVLFGEVNTATVRVLNAEGISVIVPREQGCCGALESHAGRHQAAKRRATHLIKALNVPGVDAVVTNSAGCGAMMKGYGDLLDGDVDAVRFAGSVLDVMEYLSRFESIAHYGEMERSVLYHDPCHLAFAQGIHAEPLAVLERIPGLKVELAGGPNCCGAGGLYSIMQPELAREIGEAKRDAILATKIDLIVSGNPGCAIQLSSLLAEQAEVVHPVSLLAQALAP</sequence>
<dbReference type="InterPro" id="IPR009051">
    <property type="entry name" value="Helical_ferredxn"/>
</dbReference>
<reference evidence="9 10" key="1">
    <citation type="submission" date="2024-07" db="EMBL/GenBank/DDBJ databases">
        <title>Draft Genome Sequence of Ferrimicrobium acidiphilum Strain YE2023, Isolated from a Pulp of Bioleach Reactor.</title>
        <authorList>
            <person name="Elkina Y.A."/>
            <person name="Bulaeva A.G."/>
            <person name="Beletsky A.V."/>
            <person name="Mardanov A.V."/>
        </authorList>
    </citation>
    <scope>NUCLEOTIDE SEQUENCE [LARGE SCALE GENOMIC DNA]</scope>
    <source>
        <strain evidence="9 10">YE2023</strain>
    </source>
</reference>
<dbReference type="PANTHER" id="PTHR32479:SF17">
    <property type="entry name" value="GLYCOLATE OXIDASE IRON-SULFUR SUBUNIT"/>
    <property type="match status" value="1"/>
</dbReference>
<keyword evidence="6" id="KW-0249">Electron transport</keyword>
<organism evidence="9 10">
    <name type="scientific">Ferrimicrobium acidiphilum</name>
    <dbReference type="NCBI Taxonomy" id="121039"/>
    <lineage>
        <taxon>Bacteria</taxon>
        <taxon>Bacillati</taxon>
        <taxon>Actinomycetota</taxon>
        <taxon>Acidimicrobiia</taxon>
        <taxon>Acidimicrobiales</taxon>
        <taxon>Acidimicrobiaceae</taxon>
        <taxon>Ferrimicrobium</taxon>
    </lineage>
</organism>
<protein>
    <recommendedName>
        <fullName evidence="6">Glycolate oxidase iron-sulfur subunit</fullName>
        <ecNumber evidence="6">1.1.99.14</ecNumber>
    </recommendedName>
</protein>
<evidence type="ECO:0000313" key="9">
    <source>
        <dbReference type="EMBL" id="MEX6429008.1"/>
    </source>
</evidence>
<feature type="chain" id="PRO_5047105015" description="Glycolate oxidase iron-sulfur subunit" evidence="7">
    <location>
        <begin position="23"/>
        <end position="401"/>
    </location>
</feature>